<dbReference type="OrthoDB" id="1522895at2"/>
<protein>
    <recommendedName>
        <fullName evidence="1">ImpA N-terminal domain-containing protein</fullName>
    </recommendedName>
</protein>
<accession>A0A0P7DY45</accession>
<comment type="caution">
    <text evidence="2">The sequence shown here is derived from an EMBL/GenBank/DDBJ whole genome shotgun (WGS) entry which is preliminary data.</text>
</comment>
<evidence type="ECO:0000259" key="1">
    <source>
        <dbReference type="Pfam" id="PF06812"/>
    </source>
</evidence>
<dbReference type="Pfam" id="PF06812">
    <property type="entry name" value="ImpA_N"/>
    <property type="match status" value="1"/>
</dbReference>
<dbReference type="Pfam" id="PF16989">
    <property type="entry name" value="T6SS_VasJ"/>
    <property type="match status" value="1"/>
</dbReference>
<evidence type="ECO:0000313" key="3">
    <source>
        <dbReference type="Proteomes" id="UP000050378"/>
    </source>
</evidence>
<dbReference type="InterPro" id="IPR010657">
    <property type="entry name" value="ImpA_N"/>
</dbReference>
<dbReference type="InterPro" id="IPR017739">
    <property type="entry name" value="T6SS-assoc_VCA0119"/>
</dbReference>
<dbReference type="RefSeq" id="WP_054554072.1">
    <property type="nucleotide sequence ID" value="NZ_LJTC01000011.1"/>
</dbReference>
<organism evidence="2 3">
    <name type="scientific">Pseudoalteromonas lipolytica</name>
    <dbReference type="NCBI Taxonomy" id="570156"/>
    <lineage>
        <taxon>Bacteria</taxon>
        <taxon>Pseudomonadati</taxon>
        <taxon>Pseudomonadota</taxon>
        <taxon>Gammaproteobacteria</taxon>
        <taxon>Alteromonadales</taxon>
        <taxon>Pseudoalteromonadaceae</taxon>
        <taxon>Pseudoalteromonas</taxon>
    </lineage>
</organism>
<dbReference type="Proteomes" id="UP000050378">
    <property type="component" value="Unassembled WGS sequence"/>
</dbReference>
<dbReference type="PANTHER" id="PTHR37024">
    <property type="entry name" value="TYPE VI SECRETION SYSTEM DUF2094 AND IMPA-RELATED DOMAIN PROTEIN"/>
    <property type="match status" value="1"/>
</dbReference>
<reference evidence="2 3" key="1">
    <citation type="submission" date="2015-09" db="EMBL/GenBank/DDBJ databases">
        <title>Draft Genome Sequence of Pseudoalteromonas lipolytica UCD-48B.</title>
        <authorList>
            <person name="Krusor M."/>
            <person name="Coil D.A."/>
            <person name="Lang J.M."/>
            <person name="Eisen J.A."/>
            <person name="Alexiev A."/>
        </authorList>
    </citation>
    <scope>NUCLEOTIDE SEQUENCE [LARGE SCALE GENOMIC DNA]</scope>
    <source>
        <strain evidence="2 3">UCD-48B</strain>
    </source>
</reference>
<dbReference type="PANTHER" id="PTHR37024:SF5">
    <property type="entry name" value="IMPA N-TERMINAL DOMAIN-CONTAINING PROTEIN"/>
    <property type="match status" value="1"/>
</dbReference>
<proteinExistence type="predicted"/>
<dbReference type="EMBL" id="LJTC01000011">
    <property type="protein sequence ID" value="KPM82543.1"/>
    <property type="molecule type" value="Genomic_DNA"/>
</dbReference>
<feature type="domain" description="ImpA N-terminal" evidence="1">
    <location>
        <begin position="27"/>
        <end position="122"/>
    </location>
</feature>
<gene>
    <name evidence="2" type="ORF">AOG27_16360</name>
</gene>
<sequence length="521" mass="57756">MSVVNPHTHNSWELWLEELSKPLSGLACGEDLKYEETFKALKASSSGVGEVDFKVMFIQATDLLQNQSKDLRLVSYLCLAATSEFGVVGLTHSLKLFNQLLSQFSEQVHPLKARMRCAVNTWFLQQQERLKGIAQAQSSSPEQWAELETVLAEYNQVSVPVLDAESGPLSTLNEWVREQVIRNPVAKPEPEVKAEPKAKETTVVSEPTTEPVAQQVVQAKPVTTAPKVADIASDSAYLAAIRELLNFDKEQNNIERVLKLSRAARWSGLALPANENGKTRLPAPRAAAFAPIENALATEQAEQALLLAEGLFMEGAMQFNLNLQMLTLSALKQLNKAKLVQWLEQQLVSLVSQFPLLTNLKYDDGSGLCSPQNKEALLDIANSHASQNETTQVQANPFDEHYIALSEQVAKGQLSAALSLVAQLSTPTGFDQAQSQLLKAKLLLKAEHYEHALAILTELLEQIETYQLAKWQQQFCMEVWRFAKQCYANLSQTESDDMSLAAKQISQRMMVTNPAQAIAWV</sequence>
<dbReference type="STRING" id="570156.AOG27_16360"/>
<name>A0A0P7DY45_9GAMM</name>
<evidence type="ECO:0000313" key="2">
    <source>
        <dbReference type="EMBL" id="KPM82543.1"/>
    </source>
</evidence>
<dbReference type="AlphaFoldDB" id="A0A0P7DY45"/>
<dbReference type="PATRIC" id="fig|570156.3.peg.1201"/>